<dbReference type="InterPro" id="IPR018391">
    <property type="entry name" value="PQQ_b-propeller_rpt"/>
</dbReference>
<evidence type="ECO:0000259" key="1">
    <source>
        <dbReference type="Pfam" id="PF13360"/>
    </source>
</evidence>
<dbReference type="PANTHER" id="PTHR34512">
    <property type="entry name" value="CELL SURFACE PROTEIN"/>
    <property type="match status" value="1"/>
</dbReference>
<dbReference type="PANTHER" id="PTHR34512:SF30">
    <property type="entry name" value="OUTER MEMBRANE PROTEIN ASSEMBLY FACTOR BAMB"/>
    <property type="match status" value="1"/>
</dbReference>
<dbReference type="SMART" id="SM00564">
    <property type="entry name" value="PQQ"/>
    <property type="match status" value="5"/>
</dbReference>
<accession>A0A7C4LQL5</accession>
<feature type="domain" description="Pyrrolo-quinoline quinone repeat" evidence="1">
    <location>
        <begin position="107"/>
        <end position="365"/>
    </location>
</feature>
<dbReference type="InterPro" id="IPR011047">
    <property type="entry name" value="Quinoprotein_ADH-like_sf"/>
</dbReference>
<comment type="caution">
    <text evidence="2">The sequence shown here is derived from an EMBL/GenBank/DDBJ whole genome shotgun (WGS) entry which is preliminary data.</text>
</comment>
<evidence type="ECO:0000313" key="2">
    <source>
        <dbReference type="EMBL" id="HGT41017.1"/>
    </source>
</evidence>
<dbReference type="AlphaFoldDB" id="A0A7C4LQL5"/>
<protein>
    <submittedName>
        <fullName evidence="2">Pyrrolo-quinoline quinone</fullName>
    </submittedName>
</protein>
<name>A0A7C4LQL5_9PLAN</name>
<dbReference type="Pfam" id="PF13360">
    <property type="entry name" value="PQQ_2"/>
    <property type="match status" value="1"/>
</dbReference>
<dbReference type="EMBL" id="DSVQ01000019">
    <property type="protein sequence ID" value="HGT41017.1"/>
    <property type="molecule type" value="Genomic_DNA"/>
</dbReference>
<reference evidence="2" key="1">
    <citation type="journal article" date="2020" name="mSystems">
        <title>Genome- and Community-Level Interaction Insights into Carbon Utilization and Element Cycling Functions of Hydrothermarchaeota in Hydrothermal Sediment.</title>
        <authorList>
            <person name="Zhou Z."/>
            <person name="Liu Y."/>
            <person name="Xu W."/>
            <person name="Pan J."/>
            <person name="Luo Z.H."/>
            <person name="Li M."/>
        </authorList>
    </citation>
    <scope>NUCLEOTIDE SEQUENCE [LARGE SCALE GENOMIC DNA]</scope>
    <source>
        <strain evidence="2">SpSt-508</strain>
    </source>
</reference>
<dbReference type="Gene3D" id="2.130.10.10">
    <property type="entry name" value="YVTN repeat-like/Quinoprotein amine dehydrogenase"/>
    <property type="match status" value="1"/>
</dbReference>
<sequence length="455" mass="50764">MAWKIWTRVACCLGLCLGSGLGTGPRASADDWPQWMGPQRDGVWRETQIVRTFPEGGPPARWRVKIGGGYAGPAVAGDRVFVTDKQLPEGVREGGNPFQRSRTNATERVLCLSDRDGSVLWKYEYDCPYTVSYPAGPRTTPLIDNDRVYTLGAEGHLFCFEADTGKVVWSKNFRSDYGREQSPTWGWSSNPLLDGNRLICLVGGKGTAVVAFDKDTGSELWRALDAEGEHGPGYGSPIIVHSGGTRQLIVWLPSAVVSLDPETGRLLWEHPFPVQAGLTAPMPRFHDNRLFVTAFYNGSLMLELDPQRPTARVAWRRHGENERITDALHSIIATPYFDGDFIYGVCSYGELRCLNAQNGDRLWATYEATSGQSARWGNAFLTRLEDRFFLFSEQGDLILARLTPQGYHELSRAHLIEPTGPAQRREVVWTHPAYAHRCVYVRNDREIASFSLAAP</sequence>
<dbReference type="InterPro" id="IPR002372">
    <property type="entry name" value="PQQ_rpt_dom"/>
</dbReference>
<proteinExistence type="predicted"/>
<dbReference type="InterPro" id="IPR015943">
    <property type="entry name" value="WD40/YVTN_repeat-like_dom_sf"/>
</dbReference>
<dbReference type="SUPFAM" id="SSF50998">
    <property type="entry name" value="Quinoprotein alcohol dehydrogenase-like"/>
    <property type="match status" value="1"/>
</dbReference>
<gene>
    <name evidence="2" type="ORF">ENS64_17365</name>
</gene>
<organism evidence="2">
    <name type="scientific">Schlesneria paludicola</name>
    <dbReference type="NCBI Taxonomy" id="360056"/>
    <lineage>
        <taxon>Bacteria</taxon>
        <taxon>Pseudomonadati</taxon>
        <taxon>Planctomycetota</taxon>
        <taxon>Planctomycetia</taxon>
        <taxon>Planctomycetales</taxon>
        <taxon>Planctomycetaceae</taxon>
        <taxon>Schlesneria</taxon>
    </lineage>
</organism>